<feature type="compositionally biased region" description="Low complexity" evidence="1">
    <location>
        <begin position="240"/>
        <end position="258"/>
    </location>
</feature>
<feature type="region of interest" description="Disordered" evidence="1">
    <location>
        <begin position="35"/>
        <end position="61"/>
    </location>
</feature>
<comment type="caution">
    <text evidence="2">The sequence shown here is derived from an EMBL/GenBank/DDBJ whole genome shotgun (WGS) entry which is preliminary data.</text>
</comment>
<organism evidence="2 3">
    <name type="scientific">Lasiosphaeris hirsuta</name>
    <dbReference type="NCBI Taxonomy" id="260670"/>
    <lineage>
        <taxon>Eukaryota</taxon>
        <taxon>Fungi</taxon>
        <taxon>Dikarya</taxon>
        <taxon>Ascomycota</taxon>
        <taxon>Pezizomycotina</taxon>
        <taxon>Sordariomycetes</taxon>
        <taxon>Sordariomycetidae</taxon>
        <taxon>Sordariales</taxon>
        <taxon>Lasiosphaeriaceae</taxon>
        <taxon>Lasiosphaeris</taxon>
    </lineage>
</organism>
<keyword evidence="3" id="KW-1185">Reference proteome</keyword>
<evidence type="ECO:0000256" key="1">
    <source>
        <dbReference type="SAM" id="MobiDB-lite"/>
    </source>
</evidence>
<protein>
    <submittedName>
        <fullName evidence="2">Uncharacterized protein</fullName>
    </submittedName>
</protein>
<evidence type="ECO:0000313" key="2">
    <source>
        <dbReference type="EMBL" id="KAK0729938.1"/>
    </source>
</evidence>
<name>A0AA40B9F3_9PEZI</name>
<feature type="compositionally biased region" description="Basic and acidic residues" evidence="1">
    <location>
        <begin position="418"/>
        <end position="429"/>
    </location>
</feature>
<feature type="region of interest" description="Disordered" evidence="1">
    <location>
        <begin position="123"/>
        <end position="184"/>
    </location>
</feature>
<sequence length="528" mass="57316">MDEQLGSADIQSIFRPVPKQYLMENYFCPRLDSARRHRGHRRTGRDSLGSNSSVPGMVEDHGSDVSLEDDYQYHATGTELWDPFRQARARSEASRRLPYPALIASPAGVQLNALSHTPAMERKIQQTTGGARNSEEDEPTRSVSPLPASAPRCQRPRTPRAPSRASYSIFPPVDPERRPPALAPPLRMRDSSLIPLQHASQSLINLQRSNVGTKINHTAHISSSSAVSLTTNPHKTVPHSAKSSFSTTTTVTNNGASTPLSPIRPYPTYAGRETPSDPKPLPDPPAQWRTTRRRPSLTSLRKLSLSKISTQSSPALASLAQAQAEAALAELPPPPIPESRYQNINHFHQSSWSSLSQPPYPQPTRPLPPLPGFVPGHHPQISVFEEDDDTDGSFSDRFKRRFRRGPPAASSGAAQRAGKTEGSHLRSVSDGRSIAGSNPPASSSPRGHRGRAKSDEIVGPTRAGGVREAVLKEEEGEGVGGAEKEGGGPKTKQKSRSTRPWISRQSSEMFGRFMGRWNAATSASASSS</sequence>
<evidence type="ECO:0000313" key="3">
    <source>
        <dbReference type="Proteomes" id="UP001172102"/>
    </source>
</evidence>
<feature type="compositionally biased region" description="Polar residues" evidence="1">
    <location>
        <begin position="435"/>
        <end position="445"/>
    </location>
</feature>
<dbReference type="AlphaFoldDB" id="A0AA40B9F3"/>
<dbReference type="EMBL" id="JAUKUA010000001">
    <property type="protein sequence ID" value="KAK0729938.1"/>
    <property type="molecule type" value="Genomic_DNA"/>
</dbReference>
<gene>
    <name evidence="2" type="ORF">B0H67DRAFT_547994</name>
</gene>
<dbReference type="Proteomes" id="UP001172102">
    <property type="component" value="Unassembled WGS sequence"/>
</dbReference>
<proteinExistence type="predicted"/>
<feature type="region of interest" description="Disordered" evidence="1">
    <location>
        <begin position="226"/>
        <end position="297"/>
    </location>
</feature>
<feature type="region of interest" description="Disordered" evidence="1">
    <location>
        <begin position="350"/>
        <end position="505"/>
    </location>
</feature>
<accession>A0AA40B9F3</accession>
<reference evidence="2" key="1">
    <citation type="submission" date="2023-06" db="EMBL/GenBank/DDBJ databases">
        <title>Genome-scale phylogeny and comparative genomics of the fungal order Sordariales.</title>
        <authorList>
            <consortium name="Lawrence Berkeley National Laboratory"/>
            <person name="Hensen N."/>
            <person name="Bonometti L."/>
            <person name="Westerberg I."/>
            <person name="Brannstrom I.O."/>
            <person name="Guillou S."/>
            <person name="Cros-Aarteil S."/>
            <person name="Calhoun S."/>
            <person name="Haridas S."/>
            <person name="Kuo A."/>
            <person name="Mondo S."/>
            <person name="Pangilinan J."/>
            <person name="Riley R."/>
            <person name="Labutti K."/>
            <person name="Andreopoulos B."/>
            <person name="Lipzen A."/>
            <person name="Chen C."/>
            <person name="Yanf M."/>
            <person name="Daum C."/>
            <person name="Ng V."/>
            <person name="Clum A."/>
            <person name="Steindorff A."/>
            <person name="Ohm R."/>
            <person name="Martin F."/>
            <person name="Silar P."/>
            <person name="Natvig D."/>
            <person name="Lalanne C."/>
            <person name="Gautier V."/>
            <person name="Ament-Velasquez S.L."/>
            <person name="Kruys A."/>
            <person name="Hutchinson M.I."/>
            <person name="Powell A.J."/>
            <person name="Barry K."/>
            <person name="Miller A.N."/>
            <person name="Grigoriev I.V."/>
            <person name="Debuchy R."/>
            <person name="Gladieux P."/>
            <person name="Thoren M.H."/>
            <person name="Johannesson H."/>
        </authorList>
    </citation>
    <scope>NUCLEOTIDE SEQUENCE</scope>
    <source>
        <strain evidence="2">SMH4607-1</strain>
    </source>
</reference>
<feature type="compositionally biased region" description="Pro residues" evidence="1">
    <location>
        <begin position="358"/>
        <end position="372"/>
    </location>
</feature>